<protein>
    <submittedName>
        <fullName evidence="1">Uncharacterized protein</fullName>
    </submittedName>
</protein>
<evidence type="ECO:0000313" key="2">
    <source>
        <dbReference type="Proteomes" id="UP000030710"/>
    </source>
</evidence>
<dbReference type="AlphaFoldDB" id="U1PNY8"/>
<proteinExistence type="predicted"/>
<accession>U1PNY8</accession>
<name>U1PNY8_9EURY</name>
<dbReference type="Proteomes" id="UP000030710">
    <property type="component" value="Unassembled WGS sequence"/>
</dbReference>
<gene>
    <name evidence="1" type="ORF">J07HQW2_00430</name>
</gene>
<sequence length="86" mass="9790">MSFKPARTRQRIPVTNSPFALATSRALLTRPRLGFFLEHDTVFFAHVLEAVDEPAVRPEVVRFLGHTRRPRPVRAENTLGVANVQR</sequence>
<dbReference type="HOGENOM" id="CLU_2490389_0_0_2"/>
<evidence type="ECO:0000313" key="1">
    <source>
        <dbReference type="EMBL" id="ERG93996.1"/>
    </source>
</evidence>
<dbReference type="EMBL" id="KE356561">
    <property type="protein sequence ID" value="ERG93996.1"/>
    <property type="molecule type" value="Genomic_DNA"/>
</dbReference>
<reference evidence="1 2" key="1">
    <citation type="journal article" date="2013" name="PLoS ONE">
        <title>Assembly-driven community genomics of a hypersaline microbial ecosystem.</title>
        <authorList>
            <person name="Podell S."/>
            <person name="Ugalde J.A."/>
            <person name="Narasingarao P."/>
            <person name="Banfield J.F."/>
            <person name="Heidelberg K.B."/>
            <person name="Allen E.E."/>
        </authorList>
    </citation>
    <scope>NUCLEOTIDE SEQUENCE [LARGE SCALE GENOMIC DNA]</scope>
    <source>
        <strain evidence="2">J07HQW2</strain>
    </source>
</reference>
<organism evidence="1 2">
    <name type="scientific">Haloquadratum walsbyi J07HQW2</name>
    <dbReference type="NCBI Taxonomy" id="1238425"/>
    <lineage>
        <taxon>Archaea</taxon>
        <taxon>Methanobacteriati</taxon>
        <taxon>Methanobacteriota</taxon>
        <taxon>Stenosarchaea group</taxon>
        <taxon>Halobacteria</taxon>
        <taxon>Halobacteriales</taxon>
        <taxon>Haloferacaceae</taxon>
        <taxon>Haloquadratum</taxon>
    </lineage>
</organism>